<evidence type="ECO:0000256" key="1">
    <source>
        <dbReference type="SAM" id="Phobius"/>
    </source>
</evidence>
<keyword evidence="1" id="KW-0812">Transmembrane</keyword>
<feature type="domain" description="FecR protein" evidence="2">
    <location>
        <begin position="153"/>
        <end position="242"/>
    </location>
</feature>
<dbReference type="STRING" id="408657.SAMN04487995_5048"/>
<dbReference type="PANTHER" id="PTHR30273:SF2">
    <property type="entry name" value="PROTEIN FECR"/>
    <property type="match status" value="1"/>
</dbReference>
<keyword evidence="5" id="KW-1185">Reference proteome</keyword>
<dbReference type="InterPro" id="IPR006860">
    <property type="entry name" value="FecR"/>
</dbReference>
<keyword evidence="1" id="KW-0472">Membrane</keyword>
<dbReference type="EMBL" id="FNXY01000008">
    <property type="protein sequence ID" value="SEJ50214.1"/>
    <property type="molecule type" value="Genomic_DNA"/>
</dbReference>
<feature type="domain" description="Protein FecR C-terminal" evidence="3">
    <location>
        <begin position="300"/>
        <end position="368"/>
    </location>
</feature>
<dbReference type="Proteomes" id="UP000199532">
    <property type="component" value="Unassembled WGS sequence"/>
</dbReference>
<dbReference type="RefSeq" id="WP_090339665.1">
    <property type="nucleotide sequence ID" value="NZ_FNXY01000008.1"/>
</dbReference>
<dbReference type="Gene3D" id="3.55.50.30">
    <property type="match status" value="1"/>
</dbReference>
<name>A0A1H6ZDL9_9BACT</name>
<dbReference type="PIRSF" id="PIRSF018266">
    <property type="entry name" value="FecR"/>
    <property type="match status" value="1"/>
</dbReference>
<dbReference type="PANTHER" id="PTHR30273">
    <property type="entry name" value="PERIPLASMIC SIGNAL SENSOR AND SIGMA FACTOR ACTIVATOR FECR-RELATED"/>
    <property type="match status" value="1"/>
</dbReference>
<evidence type="ECO:0000313" key="4">
    <source>
        <dbReference type="EMBL" id="SEJ50214.1"/>
    </source>
</evidence>
<dbReference type="AlphaFoldDB" id="A0A1H6ZDL9"/>
<accession>A0A1H6ZDL9</accession>
<protein>
    <submittedName>
        <fullName evidence="4">FecR family protein</fullName>
    </submittedName>
</protein>
<gene>
    <name evidence="4" type="ORF">SAMN04487995_5048</name>
</gene>
<organism evidence="4 5">
    <name type="scientific">Dyadobacter koreensis</name>
    <dbReference type="NCBI Taxonomy" id="408657"/>
    <lineage>
        <taxon>Bacteria</taxon>
        <taxon>Pseudomonadati</taxon>
        <taxon>Bacteroidota</taxon>
        <taxon>Cytophagia</taxon>
        <taxon>Cytophagales</taxon>
        <taxon>Spirosomataceae</taxon>
        <taxon>Dyadobacter</taxon>
    </lineage>
</organism>
<evidence type="ECO:0000259" key="2">
    <source>
        <dbReference type="Pfam" id="PF04773"/>
    </source>
</evidence>
<dbReference type="Pfam" id="PF04773">
    <property type="entry name" value="FecR"/>
    <property type="match status" value="1"/>
</dbReference>
<dbReference type="Pfam" id="PF16344">
    <property type="entry name" value="FecR_C"/>
    <property type="match status" value="1"/>
</dbReference>
<proteinExistence type="predicted"/>
<keyword evidence="1" id="KW-1133">Transmembrane helix</keyword>
<dbReference type="InterPro" id="IPR032508">
    <property type="entry name" value="FecR_C"/>
</dbReference>
<dbReference type="OrthoDB" id="645173at2"/>
<dbReference type="GO" id="GO:0016989">
    <property type="term" value="F:sigma factor antagonist activity"/>
    <property type="evidence" value="ECO:0007669"/>
    <property type="project" value="TreeGrafter"/>
</dbReference>
<sequence>MNHYKKYGIEDFVWDSFFRQWVLTPTREMDLSWKNWLAENPEMSDKINQAKAVVISLNVEEPEISNREISEIVSDTISRARPAIPESAGSEIFYTSPFYKKIWFKIAASLTLIVFFGLLAKSRLQRSELAERSDDFKTSVLEGLPVTEKTNNTKSPLLVTLEDGSKVTLAPESKLRYTKKFSEAKREVYLTGEAFFDISKDANRPFFVYANELVTKVLGTSFTIKAYQTSKEVTVEVRTGRVSVFTQADPDLKAKVSNHELEGVVLSPNQKIIYARDQVRMVKTLVEKPEIVISKAKIPEFVFEDVPVTEAFDSIGKAYGIDILYDDELLKGCPLTAILENQTLHEKLTIICKAIEANYEILDGQIVIHGKGCKN</sequence>
<reference evidence="4 5" key="1">
    <citation type="submission" date="2016-10" db="EMBL/GenBank/DDBJ databases">
        <authorList>
            <person name="de Groot N.N."/>
        </authorList>
    </citation>
    <scope>NUCLEOTIDE SEQUENCE [LARGE SCALE GENOMIC DNA]</scope>
    <source>
        <strain evidence="4 5">DSM 19938</strain>
    </source>
</reference>
<feature type="transmembrane region" description="Helical" evidence="1">
    <location>
        <begin position="102"/>
        <end position="120"/>
    </location>
</feature>
<dbReference type="Gene3D" id="2.60.120.1440">
    <property type="match status" value="1"/>
</dbReference>
<evidence type="ECO:0000259" key="3">
    <source>
        <dbReference type="Pfam" id="PF16344"/>
    </source>
</evidence>
<dbReference type="InterPro" id="IPR012373">
    <property type="entry name" value="Ferrdict_sens_TM"/>
</dbReference>
<evidence type="ECO:0000313" key="5">
    <source>
        <dbReference type="Proteomes" id="UP000199532"/>
    </source>
</evidence>